<dbReference type="VEuPathDB" id="FungiDB:I7I52_07823"/>
<dbReference type="AlphaFoldDB" id="A0A8H7YJK5"/>
<gene>
    <name evidence="1" type="ORF">I7I52_07823</name>
</gene>
<dbReference type="EMBL" id="JAEVHI010000005">
    <property type="protein sequence ID" value="KAG5290714.1"/>
    <property type="molecule type" value="Genomic_DNA"/>
</dbReference>
<comment type="caution">
    <text evidence="1">The sequence shown here is derived from an EMBL/GenBank/DDBJ whole genome shotgun (WGS) entry which is preliminary data.</text>
</comment>
<accession>A0A8H7YJK5</accession>
<evidence type="ECO:0000313" key="1">
    <source>
        <dbReference type="EMBL" id="KAG5290714.1"/>
    </source>
</evidence>
<evidence type="ECO:0000313" key="2">
    <source>
        <dbReference type="Proteomes" id="UP000670092"/>
    </source>
</evidence>
<sequence>MKLTQRRHGRVHPFIHFTRPFAMLLSSIFNSDITSHMMIHFHGLAAHSLVSLSAEAAIEAIIGRERNAAAHGRQGGNEFAYCPFLLWPFRLRSTISVRHTCSFRHLHRSC</sequence>
<dbReference type="Proteomes" id="UP000670092">
    <property type="component" value="Unassembled WGS sequence"/>
</dbReference>
<reference evidence="1 2" key="1">
    <citation type="submission" date="2021-01" db="EMBL/GenBank/DDBJ databases">
        <title>Chromosome-level genome assembly of a human fungal pathogen reveals clustering of transcriptionally co-regulated genes.</title>
        <authorList>
            <person name="Voorhies M."/>
            <person name="Cohen S."/>
            <person name="Shea T.P."/>
            <person name="Petrus S."/>
            <person name="Munoz J.F."/>
            <person name="Poplawski S."/>
            <person name="Goldman W.E."/>
            <person name="Michael T."/>
            <person name="Cuomo C.A."/>
            <person name="Sil A."/>
            <person name="Beyhan S."/>
        </authorList>
    </citation>
    <scope>NUCLEOTIDE SEQUENCE [LARGE SCALE GENOMIC DNA]</scope>
    <source>
        <strain evidence="1 2">G184AR</strain>
    </source>
</reference>
<organism evidence="1 2">
    <name type="scientific">Ajellomyces capsulatus</name>
    <name type="common">Darling's disease fungus</name>
    <name type="synonym">Histoplasma capsulatum</name>
    <dbReference type="NCBI Taxonomy" id="5037"/>
    <lineage>
        <taxon>Eukaryota</taxon>
        <taxon>Fungi</taxon>
        <taxon>Dikarya</taxon>
        <taxon>Ascomycota</taxon>
        <taxon>Pezizomycotina</taxon>
        <taxon>Eurotiomycetes</taxon>
        <taxon>Eurotiomycetidae</taxon>
        <taxon>Onygenales</taxon>
        <taxon>Ajellomycetaceae</taxon>
        <taxon>Histoplasma</taxon>
    </lineage>
</organism>
<protein>
    <submittedName>
        <fullName evidence="1">Uncharacterized protein</fullName>
    </submittedName>
</protein>
<proteinExistence type="predicted"/>
<name>A0A8H7YJK5_AJECA</name>